<sequence>MGANDKAAATYHGHPERSELHRPPSLLARIWWCIRG</sequence>
<keyword evidence="3" id="KW-1185">Reference proteome</keyword>
<dbReference type="Proteomes" id="UP000241634">
    <property type="component" value="Segment"/>
</dbReference>
<gene>
    <name evidence="2" type="primary">91</name>
    <name evidence="2" type="ORF">SEA_MOOMOO_91</name>
</gene>
<evidence type="ECO:0000256" key="1">
    <source>
        <dbReference type="SAM" id="MobiDB-lite"/>
    </source>
</evidence>
<dbReference type="EMBL" id="MH001449">
    <property type="protein sequence ID" value="AVO21696.1"/>
    <property type="molecule type" value="Genomic_DNA"/>
</dbReference>
<feature type="region of interest" description="Disordered" evidence="1">
    <location>
        <begin position="1"/>
        <end position="20"/>
    </location>
</feature>
<dbReference type="RefSeq" id="YP_009963692.1">
    <property type="nucleotide sequence ID" value="NC_051721.1"/>
</dbReference>
<dbReference type="KEGG" id="vg:60335276"/>
<reference evidence="3" key="1">
    <citation type="submission" date="2018-02" db="EMBL/GenBank/DDBJ databases">
        <authorList>
            <person name="Cohen D.B."/>
            <person name="Kent A.D."/>
        </authorList>
    </citation>
    <scope>NUCLEOTIDE SEQUENCE [LARGE SCALE GENOMIC DNA]</scope>
</reference>
<dbReference type="GeneID" id="60335276"/>
<protein>
    <submittedName>
        <fullName evidence="2">Uncharacterized protein</fullName>
    </submittedName>
</protein>
<name>A0A2P1JRB1_9CAUD</name>
<proteinExistence type="predicted"/>
<organism evidence="2 3">
    <name type="scientific">Mycobacterium phage MooMoo</name>
    <dbReference type="NCBI Taxonomy" id="2108127"/>
    <lineage>
        <taxon>Viruses</taxon>
        <taxon>Duplodnaviria</taxon>
        <taxon>Heunggongvirae</taxon>
        <taxon>Uroviricota</taxon>
        <taxon>Caudoviricetes</taxon>
        <taxon>Gracegardnervirinae</taxon>
        <taxon>Moomoovirus</taxon>
        <taxon>Moomoovirus moomoo</taxon>
    </lineage>
</organism>
<evidence type="ECO:0000313" key="2">
    <source>
        <dbReference type="EMBL" id="AVO21696.1"/>
    </source>
</evidence>
<accession>A0A2P1JRB1</accession>
<evidence type="ECO:0000313" key="3">
    <source>
        <dbReference type="Proteomes" id="UP000241634"/>
    </source>
</evidence>